<name>A0A5M6DHQ8_9BACT</name>
<dbReference type="RefSeq" id="WP_150074769.1">
    <property type="nucleotide sequence ID" value="NZ_VWOX01000002.1"/>
</dbReference>
<comment type="caution">
    <text evidence="3">The sequence shown here is derived from an EMBL/GenBank/DDBJ whole genome shotgun (WGS) entry which is preliminary data.</text>
</comment>
<keyword evidence="4" id="KW-1185">Reference proteome</keyword>
<dbReference type="AlphaFoldDB" id="A0A5M6DHQ8"/>
<dbReference type="EMBL" id="VWOX01000002">
    <property type="protein sequence ID" value="KAA5545906.1"/>
    <property type="molecule type" value="Genomic_DNA"/>
</dbReference>
<feature type="signal peptide" evidence="2">
    <location>
        <begin position="1"/>
        <end position="22"/>
    </location>
</feature>
<sequence>MCRTLSALSGIILFAVPMAAVAEETPAKPADELRRVSGWYQAKEGRHLTILPQEQQFEAVFFWGKNAPRSVGKLTLRDDGQIAFQQPRAAELLEIERKDGKVLALSVANVRFDMVCPLAKAADQYVNEKDQTLTLTEREGQLFCSIDWGNDAPMTRGWVRAHPNGTTVLVGFKWKEALTIQFEGGSIKSISLVGTTFHRAEEGTVDESGPPADRETSAPTS</sequence>
<keyword evidence="2" id="KW-0732">Signal</keyword>
<gene>
    <name evidence="3" type="ORF">FYK55_03045</name>
</gene>
<organism evidence="3 4">
    <name type="scientific">Roseiconus nitratireducens</name>
    <dbReference type="NCBI Taxonomy" id="2605748"/>
    <lineage>
        <taxon>Bacteria</taxon>
        <taxon>Pseudomonadati</taxon>
        <taxon>Planctomycetota</taxon>
        <taxon>Planctomycetia</taxon>
        <taxon>Pirellulales</taxon>
        <taxon>Pirellulaceae</taxon>
        <taxon>Roseiconus</taxon>
    </lineage>
</organism>
<protein>
    <submittedName>
        <fullName evidence="3">Uncharacterized protein</fullName>
    </submittedName>
</protein>
<feature type="compositionally biased region" description="Basic and acidic residues" evidence="1">
    <location>
        <begin position="212"/>
        <end position="221"/>
    </location>
</feature>
<accession>A0A5M6DHQ8</accession>
<evidence type="ECO:0000313" key="4">
    <source>
        <dbReference type="Proteomes" id="UP000324479"/>
    </source>
</evidence>
<feature type="chain" id="PRO_5024277453" evidence="2">
    <location>
        <begin position="23"/>
        <end position="221"/>
    </location>
</feature>
<dbReference type="Proteomes" id="UP000324479">
    <property type="component" value="Unassembled WGS sequence"/>
</dbReference>
<reference evidence="3 4" key="1">
    <citation type="submission" date="2019-08" db="EMBL/GenBank/DDBJ databases">
        <authorList>
            <person name="Dhanesh K."/>
            <person name="Kumar G."/>
            <person name="Sasikala C."/>
            <person name="Venkata Ramana C."/>
        </authorList>
    </citation>
    <scope>NUCLEOTIDE SEQUENCE [LARGE SCALE GENOMIC DNA]</scope>
    <source>
        <strain evidence="3 4">JC645</strain>
    </source>
</reference>
<evidence type="ECO:0000256" key="2">
    <source>
        <dbReference type="SAM" id="SignalP"/>
    </source>
</evidence>
<evidence type="ECO:0000313" key="3">
    <source>
        <dbReference type="EMBL" id="KAA5545906.1"/>
    </source>
</evidence>
<proteinExistence type="predicted"/>
<feature type="region of interest" description="Disordered" evidence="1">
    <location>
        <begin position="201"/>
        <end position="221"/>
    </location>
</feature>
<evidence type="ECO:0000256" key="1">
    <source>
        <dbReference type="SAM" id="MobiDB-lite"/>
    </source>
</evidence>